<feature type="domain" description="Heterokaryon incompatibility" evidence="1">
    <location>
        <begin position="68"/>
        <end position="226"/>
    </location>
</feature>
<evidence type="ECO:0000313" key="3">
    <source>
        <dbReference type="Proteomes" id="UP000566819"/>
    </source>
</evidence>
<gene>
    <name evidence="2" type="ORF">G7Y89_g7382</name>
</gene>
<organism evidence="2 3">
    <name type="scientific">Cudoniella acicularis</name>
    <dbReference type="NCBI Taxonomy" id="354080"/>
    <lineage>
        <taxon>Eukaryota</taxon>
        <taxon>Fungi</taxon>
        <taxon>Dikarya</taxon>
        <taxon>Ascomycota</taxon>
        <taxon>Pezizomycotina</taxon>
        <taxon>Leotiomycetes</taxon>
        <taxon>Helotiales</taxon>
        <taxon>Tricladiaceae</taxon>
        <taxon>Cudoniella</taxon>
    </lineage>
</organism>
<name>A0A8H4W3V4_9HELO</name>
<evidence type="ECO:0000313" key="2">
    <source>
        <dbReference type="EMBL" id="KAF4630750.1"/>
    </source>
</evidence>
<dbReference type="Pfam" id="PF06985">
    <property type="entry name" value="HET"/>
    <property type="match status" value="2"/>
</dbReference>
<reference evidence="2 3" key="1">
    <citation type="submission" date="2020-03" db="EMBL/GenBank/DDBJ databases">
        <title>Draft Genome Sequence of Cudoniella acicularis.</title>
        <authorList>
            <person name="Buettner E."/>
            <person name="Kellner H."/>
        </authorList>
    </citation>
    <scope>NUCLEOTIDE SEQUENCE [LARGE SCALE GENOMIC DNA]</scope>
    <source>
        <strain evidence="2 3">DSM 108380</strain>
    </source>
</reference>
<proteinExistence type="predicted"/>
<dbReference type="EMBL" id="JAAMPI010000517">
    <property type="protein sequence ID" value="KAF4630750.1"/>
    <property type="molecule type" value="Genomic_DNA"/>
</dbReference>
<evidence type="ECO:0000259" key="1">
    <source>
        <dbReference type="Pfam" id="PF06985"/>
    </source>
</evidence>
<sequence length="1329" mass="147613">MASTDINTIIDALKTFGSSGKFEYETSLDGETCRTIRVIELLPLLQGDNPTVLKVNLIHLSLDESPEYDAISYCWGGQTPSFPIICDGKMKLITENLATFLLLLRLRLQDRVRLFVDAICINQESNSEKNAQVPLMQDIYSMASMVHIWLGNSGAGKPHELHPTFDFLRWAAEALFDSRYANLQAPMDVFTTDARRAMSALGGPNPPRIAALLSLPWFSRVWVIQEAALCRRGTVYYGPLTMDWHTMCRALVAIISDSTYSLVGLQNSNGLDLVGEKETASFGFLATCTGAWVSENRSLEALIRHRQAQATDPRDKVYGLWGLLTEASGATPRPDYNLSVREVYTNVASAFIRYSGNLDVLSVPRKFDSTLSLPSWVPDWTGGPSSYLFDQLLEDDASDFEASGRLEYSESADRGDLLHVHAIAIDQIAECGMPMSQMCEGFEKAKSLIIRCLLLAASLTYLNQNWRRVAMADKASGKLYPNGEDRLRVFLHLIYEDDARPDPDTKRLLPRHLAQRATEIWAFGLRLFLLHHFPFVYNTLVGARLGRLVAWSIRQPESSLSGDANGISVAIASLNPRFCRPLAPQNKLGNTFITVVNIADIRRAASQPPVAYSVTGQVWLRQGKGGLVDDCIIEETKLRRKEEVLSEREDLFNYTNSASPKCLNGPPTGRPSDARIKSQLLRIADSVDMLRKPEEGEAAISKICGSTSWEMGSWHNLTLNTGVETHEGGIQSGGAEDSGIKCIGRKYYQACSLTSLVSFVCVPVDSNLLMMKPFSKGLAHLLPTLASPRFGLCNEDSQLGTPEYTTALPRVEESAAAGCTWCNLILVGVNTKLDPRPSPEVEMRIEFVSFGFGDEKYTTPGKNRALVLINGRPLQPTVFTTNDSIVGEIVTARELDNKVNSTQASKQIHSWLAECDHHETCGPIEPSLLPTTMIEVSSEEHPEFPRLFATKGTVDYYVALSYCWGLDQTGLTKISNLESRLQRLDVITLSRTIQDTITTTRKIGMKYVWIDAVCIIQDSMDDKEIELASMCRIYQHATVTTVAASASSANQGFLEDRGPPNPSTQVPFWDPNGKLSSVSLRFQDYYNDEREPINTRAWTLQEQLLSPRLLIYATHTLQYHCQQHTVNLGNSINVTAGFIPRRLRRFSELASDDLSVQAIGREWGDIIAMYSQRYLSYPEDKLTALAGVAESFSFQANIKYLAVLDNATLPFGRVRSGHLKLMAYVRQGFFDAPRSFKWSPSASCSENTTSNSSMSAMLDNALSDEKNAICLAIARRTYERTRGDSIEPVVDGLIISPLGGQGTYRRVGCFSGLKEKEFKGFDRETVTLV</sequence>
<dbReference type="PANTHER" id="PTHR24148">
    <property type="entry name" value="ANKYRIN REPEAT DOMAIN-CONTAINING PROTEIN 39 HOMOLOG-RELATED"/>
    <property type="match status" value="1"/>
</dbReference>
<dbReference type="Proteomes" id="UP000566819">
    <property type="component" value="Unassembled WGS sequence"/>
</dbReference>
<keyword evidence="3" id="KW-1185">Reference proteome</keyword>
<accession>A0A8H4W3V4</accession>
<dbReference type="InterPro" id="IPR010730">
    <property type="entry name" value="HET"/>
</dbReference>
<protein>
    <recommendedName>
        <fullName evidence="1">Heterokaryon incompatibility domain-containing protein</fullName>
    </recommendedName>
</protein>
<comment type="caution">
    <text evidence="2">The sequence shown here is derived from an EMBL/GenBank/DDBJ whole genome shotgun (WGS) entry which is preliminary data.</text>
</comment>
<dbReference type="PANTHER" id="PTHR24148:SF73">
    <property type="entry name" value="HET DOMAIN PROTEIN (AFU_ORTHOLOGUE AFUA_8G01020)"/>
    <property type="match status" value="1"/>
</dbReference>
<feature type="domain" description="Heterokaryon incompatibility" evidence="1">
    <location>
        <begin position="957"/>
        <end position="1102"/>
    </location>
</feature>
<dbReference type="InterPro" id="IPR052895">
    <property type="entry name" value="HetReg/Transcr_Mod"/>
</dbReference>
<dbReference type="OrthoDB" id="5125733at2759"/>